<dbReference type="Pfam" id="PF01547">
    <property type="entry name" value="SBP_bac_1"/>
    <property type="match status" value="1"/>
</dbReference>
<dbReference type="RefSeq" id="WP_025356183.1">
    <property type="nucleotide sequence ID" value="NZ_CP007155.1"/>
</dbReference>
<dbReference type="InterPro" id="IPR006059">
    <property type="entry name" value="SBP"/>
</dbReference>
<evidence type="ECO:0000313" key="2">
    <source>
        <dbReference type="EMBL" id="AHH96031.1"/>
    </source>
</evidence>
<dbReference type="STRING" id="1449976.KALB_2663"/>
<dbReference type="Proteomes" id="UP000019225">
    <property type="component" value="Chromosome"/>
</dbReference>
<name>W5W6A0_9PSEU</name>
<dbReference type="eggNOG" id="COG1653">
    <property type="taxonomic scope" value="Bacteria"/>
</dbReference>
<dbReference type="CDD" id="cd13585">
    <property type="entry name" value="PBP2_TMBP_like"/>
    <property type="match status" value="1"/>
</dbReference>
<dbReference type="Gene3D" id="3.40.190.10">
    <property type="entry name" value="Periplasmic binding protein-like II"/>
    <property type="match status" value="2"/>
</dbReference>
<sequence length="455" mass="49115">MATSASHRALGAALAVTVVAATATACAGAGGGIGPGDSSSINVLMVNNPQMLDIQKLTAEQFTQRTGIRVNYTVLPENDVRDKISQEFSSQAGQYDVATISNYEVPFYAKNEWLAPLDSHIAADPGFDQEDVLPSMRQSLTADDGHVYAEPFYGESSFLMYRKDVFQAKGLIMPENPTWQQVAELASKVDGAQSGMRGICLRGQPGWGQLFAPLTTVVNTFGGTWFSKDWQAQVNSPEFKRATQFYVDLVRAHGEAGAPQAGFAECLNNMTQGKAAMWYDATSAAGLLEAPDSPVAGKLGFAQAPVDRTKSSGWLYTWAWGMQKASTKQDLAWKFISWASSKDYENLVGSKLGWSRIPDGKRSSTYRNPDYLKVTNAFAPQTERALTSADPRNPGVQPRPTVGIQFVDIPEFTELATRISQDVSAAIAGSSTVDEALDSGQERAARVAAKHKGGQ</sequence>
<keyword evidence="3" id="KW-1185">Reference proteome</keyword>
<dbReference type="SUPFAM" id="SSF53850">
    <property type="entry name" value="Periplasmic binding protein-like II"/>
    <property type="match status" value="1"/>
</dbReference>
<feature type="signal peptide" evidence="1">
    <location>
        <begin position="1"/>
        <end position="27"/>
    </location>
</feature>
<dbReference type="AlphaFoldDB" id="W5W6A0"/>
<dbReference type="InterPro" id="IPR050490">
    <property type="entry name" value="Bact_solute-bd_prot1"/>
</dbReference>
<dbReference type="HOGENOM" id="CLU_031285_9_0_11"/>
<evidence type="ECO:0000256" key="1">
    <source>
        <dbReference type="SAM" id="SignalP"/>
    </source>
</evidence>
<protein>
    <submittedName>
        <fullName evidence="2">Extracellular solute-binding protein family 1</fullName>
    </submittedName>
</protein>
<dbReference type="OrthoDB" id="9770625at2"/>
<evidence type="ECO:0000313" key="3">
    <source>
        <dbReference type="Proteomes" id="UP000019225"/>
    </source>
</evidence>
<dbReference type="EMBL" id="CP007155">
    <property type="protein sequence ID" value="AHH96031.1"/>
    <property type="molecule type" value="Genomic_DNA"/>
</dbReference>
<feature type="chain" id="PRO_5038978108" evidence="1">
    <location>
        <begin position="28"/>
        <end position="455"/>
    </location>
</feature>
<proteinExistence type="predicted"/>
<dbReference type="PATRIC" id="fig|1449976.3.peg.2670"/>
<keyword evidence="1" id="KW-0732">Signal</keyword>
<dbReference type="KEGG" id="kal:KALB_2663"/>
<accession>W5W6A0</accession>
<reference evidence="2 3" key="1">
    <citation type="journal article" date="2014" name="BMC Genomics">
        <title>Complete genome sequence of producer of the glycopeptide antibiotic Aculeximycin Kutzneria albida DSM 43870T, a representative of minor genus of Pseudonocardiaceae.</title>
        <authorList>
            <person name="Rebets Y."/>
            <person name="Tokovenko B."/>
            <person name="Lushchyk I."/>
            <person name="Ruckert C."/>
            <person name="Zaburannyi N."/>
            <person name="Bechthold A."/>
            <person name="Kalinowski J."/>
            <person name="Luzhetskyy A."/>
        </authorList>
    </citation>
    <scope>NUCLEOTIDE SEQUENCE [LARGE SCALE GENOMIC DNA]</scope>
    <source>
        <strain evidence="2">DSM 43870</strain>
    </source>
</reference>
<organism evidence="2 3">
    <name type="scientific">Kutzneria albida DSM 43870</name>
    <dbReference type="NCBI Taxonomy" id="1449976"/>
    <lineage>
        <taxon>Bacteria</taxon>
        <taxon>Bacillati</taxon>
        <taxon>Actinomycetota</taxon>
        <taxon>Actinomycetes</taxon>
        <taxon>Pseudonocardiales</taxon>
        <taxon>Pseudonocardiaceae</taxon>
        <taxon>Kutzneria</taxon>
    </lineage>
</organism>
<gene>
    <name evidence="2" type="ORF">KALB_2663</name>
</gene>
<dbReference type="PANTHER" id="PTHR43649">
    <property type="entry name" value="ARABINOSE-BINDING PROTEIN-RELATED"/>
    <property type="match status" value="1"/>
</dbReference>
<dbReference type="PANTHER" id="PTHR43649:SF12">
    <property type="entry name" value="DIACETYLCHITOBIOSE BINDING PROTEIN DASA"/>
    <property type="match status" value="1"/>
</dbReference>